<dbReference type="InterPro" id="IPR036390">
    <property type="entry name" value="WH_DNA-bd_sf"/>
</dbReference>
<keyword evidence="9" id="KW-1185">Reference proteome</keyword>
<sequence>MDLHIDLTGRRGHRDEIYRQIREAVLDGRIRDGDALPPTRELAQRLTVSRTTVSAAYERLAAEGFLNARPGAGTFVRSGAAPWPAEPAAEPSEDAVRPRPEWTAVPAPPRSFGPVAEYDFRSGVPDVRLFPFDTWRRLMTQRLRASQADLLMYGAPQGDPRLREGLARHLGVSRNVRVRPEDIVVTTGVQQTVDLVARVLLRAGDLVAVEDPGYPPPRLLLSTLGMRVAGVPVDDEGIVVEAIPAGTRVVYVTPSHQCPLGVAMSLARRQELLDWAERTGAVIIEDDYDSEFRYTGRPLEPLHSLDSRGRVVYVGSMSKVLSPALRVGFLAAPPSLVGALAKAKYLADWHTPALEQAVLADFIDEGGFARHIRRMRKIYRERHDLLVDGLRSEFGDVLDPVPAAAGLHLGASADRDLRLVARTARDAGVRLLSLGDFSMTRTCHGLLFGYGAIAAEAIEPGLARLRRVFDEGVR</sequence>
<dbReference type="PRINTS" id="PR00035">
    <property type="entry name" value="HTHGNTR"/>
</dbReference>
<dbReference type="PROSITE" id="PS50949">
    <property type="entry name" value="HTH_GNTR"/>
    <property type="match status" value="1"/>
</dbReference>
<dbReference type="PANTHER" id="PTHR46577:SF1">
    <property type="entry name" value="HTH-TYPE TRANSCRIPTIONAL REGULATORY PROTEIN GABR"/>
    <property type="match status" value="1"/>
</dbReference>
<dbReference type="CDD" id="cd00609">
    <property type="entry name" value="AAT_like"/>
    <property type="match status" value="1"/>
</dbReference>
<dbReference type="EMBL" id="CP127294">
    <property type="protein sequence ID" value="WIX78445.1"/>
    <property type="molecule type" value="Genomic_DNA"/>
</dbReference>
<dbReference type="InterPro" id="IPR015421">
    <property type="entry name" value="PyrdxlP-dep_Trfase_major"/>
</dbReference>
<evidence type="ECO:0000256" key="2">
    <source>
        <dbReference type="ARBA" id="ARBA00022898"/>
    </source>
</evidence>
<dbReference type="RefSeq" id="WP_285969162.1">
    <property type="nucleotide sequence ID" value="NZ_CP127294.1"/>
</dbReference>
<keyword evidence="8" id="KW-0032">Aminotransferase</keyword>
<reference evidence="8 9" key="1">
    <citation type="submission" date="2023-06" db="EMBL/GenBank/DDBJ databases">
        <authorList>
            <person name="Oyuntsetseg B."/>
            <person name="Kim S.B."/>
        </authorList>
    </citation>
    <scope>NUCLEOTIDE SEQUENCE [LARGE SCALE GENOMIC DNA]</scope>
    <source>
        <strain evidence="8 9">2-15</strain>
    </source>
</reference>
<evidence type="ECO:0000313" key="9">
    <source>
        <dbReference type="Proteomes" id="UP001236014"/>
    </source>
</evidence>
<dbReference type="GO" id="GO:0008483">
    <property type="term" value="F:transaminase activity"/>
    <property type="evidence" value="ECO:0007669"/>
    <property type="project" value="UniProtKB-KW"/>
</dbReference>
<dbReference type="InterPro" id="IPR036388">
    <property type="entry name" value="WH-like_DNA-bd_sf"/>
</dbReference>
<dbReference type="InterPro" id="IPR000524">
    <property type="entry name" value="Tscrpt_reg_HTH_GntR"/>
</dbReference>
<organism evidence="8 9">
    <name type="scientific">Amycolatopsis carbonis</name>
    <dbReference type="NCBI Taxonomy" id="715471"/>
    <lineage>
        <taxon>Bacteria</taxon>
        <taxon>Bacillati</taxon>
        <taxon>Actinomycetota</taxon>
        <taxon>Actinomycetes</taxon>
        <taxon>Pseudonocardiales</taxon>
        <taxon>Pseudonocardiaceae</taxon>
        <taxon>Amycolatopsis</taxon>
    </lineage>
</organism>
<comment type="similarity">
    <text evidence="1">In the C-terminal section; belongs to the class-I pyridoxal-phosphate-dependent aminotransferase family.</text>
</comment>
<evidence type="ECO:0000259" key="7">
    <source>
        <dbReference type="PROSITE" id="PS50949"/>
    </source>
</evidence>
<dbReference type="InterPro" id="IPR051446">
    <property type="entry name" value="HTH_trans_reg/aminotransferase"/>
</dbReference>
<dbReference type="SMART" id="SM00345">
    <property type="entry name" value="HTH_GNTR"/>
    <property type="match status" value="1"/>
</dbReference>
<dbReference type="Pfam" id="PF00392">
    <property type="entry name" value="GntR"/>
    <property type="match status" value="1"/>
</dbReference>
<dbReference type="AlphaFoldDB" id="A0A9Y2MRG9"/>
<evidence type="ECO:0000256" key="3">
    <source>
        <dbReference type="ARBA" id="ARBA00023015"/>
    </source>
</evidence>
<keyword evidence="3" id="KW-0805">Transcription regulation</keyword>
<dbReference type="InterPro" id="IPR004839">
    <property type="entry name" value="Aminotransferase_I/II_large"/>
</dbReference>
<dbReference type="Gene3D" id="3.40.640.10">
    <property type="entry name" value="Type I PLP-dependent aspartate aminotransferase-like (Major domain)"/>
    <property type="match status" value="1"/>
</dbReference>
<evidence type="ECO:0000256" key="4">
    <source>
        <dbReference type="ARBA" id="ARBA00023125"/>
    </source>
</evidence>
<dbReference type="GO" id="GO:0003677">
    <property type="term" value="F:DNA binding"/>
    <property type="evidence" value="ECO:0007669"/>
    <property type="project" value="UniProtKB-KW"/>
</dbReference>
<dbReference type="Proteomes" id="UP001236014">
    <property type="component" value="Chromosome"/>
</dbReference>
<evidence type="ECO:0000313" key="8">
    <source>
        <dbReference type="EMBL" id="WIX78445.1"/>
    </source>
</evidence>
<evidence type="ECO:0000256" key="1">
    <source>
        <dbReference type="ARBA" id="ARBA00005384"/>
    </source>
</evidence>
<keyword evidence="5" id="KW-0804">Transcription</keyword>
<name>A0A9Y2MRG9_9PSEU</name>
<dbReference type="Gene3D" id="1.10.10.10">
    <property type="entry name" value="Winged helix-like DNA-binding domain superfamily/Winged helix DNA-binding domain"/>
    <property type="match status" value="1"/>
</dbReference>
<keyword evidence="4" id="KW-0238">DNA-binding</keyword>
<feature type="domain" description="HTH gntR-type" evidence="7">
    <location>
        <begin position="11"/>
        <end position="79"/>
    </location>
</feature>
<dbReference type="GO" id="GO:0003700">
    <property type="term" value="F:DNA-binding transcription factor activity"/>
    <property type="evidence" value="ECO:0007669"/>
    <property type="project" value="InterPro"/>
</dbReference>
<dbReference type="CDD" id="cd07377">
    <property type="entry name" value="WHTH_GntR"/>
    <property type="match status" value="1"/>
</dbReference>
<dbReference type="GO" id="GO:0030170">
    <property type="term" value="F:pyridoxal phosphate binding"/>
    <property type="evidence" value="ECO:0007669"/>
    <property type="project" value="InterPro"/>
</dbReference>
<feature type="region of interest" description="Disordered" evidence="6">
    <location>
        <begin position="80"/>
        <end position="99"/>
    </location>
</feature>
<dbReference type="Pfam" id="PF00155">
    <property type="entry name" value="Aminotran_1_2"/>
    <property type="match status" value="1"/>
</dbReference>
<evidence type="ECO:0000256" key="6">
    <source>
        <dbReference type="SAM" id="MobiDB-lite"/>
    </source>
</evidence>
<dbReference type="InterPro" id="IPR015424">
    <property type="entry name" value="PyrdxlP-dep_Trfase"/>
</dbReference>
<protein>
    <submittedName>
        <fullName evidence="8">PLP-dependent aminotransferase family protein</fullName>
    </submittedName>
</protein>
<dbReference type="PANTHER" id="PTHR46577">
    <property type="entry name" value="HTH-TYPE TRANSCRIPTIONAL REGULATORY PROTEIN GABR"/>
    <property type="match status" value="1"/>
</dbReference>
<dbReference type="KEGG" id="acab:QRX50_45045"/>
<dbReference type="SUPFAM" id="SSF46785">
    <property type="entry name" value="Winged helix' DNA-binding domain"/>
    <property type="match status" value="1"/>
</dbReference>
<gene>
    <name evidence="8" type="ORF">QRX50_45045</name>
</gene>
<proteinExistence type="inferred from homology"/>
<dbReference type="SUPFAM" id="SSF53383">
    <property type="entry name" value="PLP-dependent transferases"/>
    <property type="match status" value="1"/>
</dbReference>
<feature type="compositionally biased region" description="Low complexity" evidence="6">
    <location>
        <begin position="80"/>
        <end position="90"/>
    </location>
</feature>
<evidence type="ECO:0000256" key="5">
    <source>
        <dbReference type="ARBA" id="ARBA00023163"/>
    </source>
</evidence>
<keyword evidence="8" id="KW-0808">Transferase</keyword>
<keyword evidence="2" id="KW-0663">Pyridoxal phosphate</keyword>
<accession>A0A9Y2MRG9</accession>